<name>A0AAX3M771_9BACL</name>
<evidence type="ECO:0000259" key="3">
    <source>
        <dbReference type="Pfam" id="PF16861"/>
    </source>
</evidence>
<feature type="domain" description="Carbamoyltransferase C-terminal" evidence="3">
    <location>
        <begin position="384"/>
        <end position="552"/>
    </location>
</feature>
<dbReference type="InterPro" id="IPR043129">
    <property type="entry name" value="ATPase_NBD"/>
</dbReference>
<organism evidence="4 5">
    <name type="scientific">Paenibacillus kyungheensis</name>
    <dbReference type="NCBI Taxonomy" id="1452732"/>
    <lineage>
        <taxon>Bacteria</taxon>
        <taxon>Bacillati</taxon>
        <taxon>Bacillota</taxon>
        <taxon>Bacilli</taxon>
        <taxon>Bacillales</taxon>
        <taxon>Paenibacillaceae</taxon>
        <taxon>Paenibacillus</taxon>
    </lineage>
</organism>
<dbReference type="EMBL" id="CP117416">
    <property type="protein sequence ID" value="WCT58031.1"/>
    <property type="molecule type" value="Genomic_DNA"/>
</dbReference>
<comment type="similarity">
    <text evidence="1">Belongs to the NodU/CmcH family.</text>
</comment>
<dbReference type="AlphaFoldDB" id="A0AAX3M771"/>
<dbReference type="Pfam" id="PF16861">
    <property type="entry name" value="Carbam_trans_C"/>
    <property type="match status" value="1"/>
</dbReference>
<dbReference type="Proteomes" id="UP001220509">
    <property type="component" value="Chromosome"/>
</dbReference>
<dbReference type="RefSeq" id="WP_273616192.1">
    <property type="nucleotide sequence ID" value="NZ_CP117416.1"/>
</dbReference>
<dbReference type="GO" id="GO:0003824">
    <property type="term" value="F:catalytic activity"/>
    <property type="evidence" value="ECO:0007669"/>
    <property type="project" value="InterPro"/>
</dbReference>
<dbReference type="PANTHER" id="PTHR34847:SF1">
    <property type="entry name" value="NODULATION PROTEIN U"/>
    <property type="match status" value="1"/>
</dbReference>
<dbReference type="InterPro" id="IPR003696">
    <property type="entry name" value="Carbtransf_dom"/>
</dbReference>
<dbReference type="Gene3D" id="3.90.870.20">
    <property type="entry name" value="Carbamoyltransferase, C-terminal domain"/>
    <property type="match status" value="1"/>
</dbReference>
<dbReference type="Pfam" id="PF02543">
    <property type="entry name" value="Carbam_trans_N"/>
    <property type="match status" value="2"/>
</dbReference>
<sequence length="557" mass="61746">MYILGITGPLGHDAAACLMKEGRIVAMVEEERLSRIPHSPGGLMPYLAIEHCLNKEEISLDQVDYIVLSWDKGLIPQTKIPLPDIFDDVGSLFPKSKFPHSKLPKIEVIDHHLAHAASAYYFSPFEEAGVLVVDGAGEDCSTTLYHGKNGRLNKLDSIHHNESLGEFYATVTEYVGFDWNDPGKTMGLASFGEPVYEFPRIALDDVKGYSMKIDQSLHMSKVENVWKKEFVRLGIMPNISTRRYNPVTYRMSEHLEFDAVHYNLAASAQRKLEECYMNLAKVLMERTGSRNLCLAGGVALNCVANGQLRRSGHVDGLFIQPAANDAGAAIGAAAEVAARLGFAIEKLVSNYSGPSFTNDQIRATLDHLGLRYKAVNDATETASQLLTEGQTVGWFQGGAEYGPRALGNRSMLANPSVPDIQNHMNNNVKFREGFRPFGPSVLEEEAGEWFEDMHSSRFMLQSFDVKPNKRSAVEGVVHVDGSSRPQTVTKETNARYYKLISEFRKNTGIPMVLNTSFNLRGEPMVNTPYDAIRTYIMGALDVLVMEDIVLVKADSNL</sequence>
<dbReference type="InterPro" id="IPR038152">
    <property type="entry name" value="Carbam_trans_C_sf"/>
</dbReference>
<gene>
    <name evidence="4" type="ORF">PQ456_11110</name>
</gene>
<feature type="domain" description="Carbamoyltransferase" evidence="2">
    <location>
        <begin position="102"/>
        <end position="333"/>
    </location>
</feature>
<evidence type="ECO:0000313" key="4">
    <source>
        <dbReference type="EMBL" id="WCT58031.1"/>
    </source>
</evidence>
<dbReference type="Gene3D" id="3.30.420.40">
    <property type="match status" value="2"/>
</dbReference>
<evidence type="ECO:0000313" key="5">
    <source>
        <dbReference type="Proteomes" id="UP001220509"/>
    </source>
</evidence>
<dbReference type="InterPro" id="IPR031730">
    <property type="entry name" value="Carbam_trans_C"/>
</dbReference>
<feature type="domain" description="Carbamoyltransferase" evidence="2">
    <location>
        <begin position="3"/>
        <end position="69"/>
    </location>
</feature>
<evidence type="ECO:0000259" key="2">
    <source>
        <dbReference type="Pfam" id="PF02543"/>
    </source>
</evidence>
<dbReference type="KEGG" id="pka:PQ456_11110"/>
<dbReference type="CDD" id="cd24098">
    <property type="entry name" value="ASKHA_NBD_TobZ_N"/>
    <property type="match status" value="1"/>
</dbReference>
<evidence type="ECO:0000256" key="1">
    <source>
        <dbReference type="ARBA" id="ARBA00006129"/>
    </source>
</evidence>
<proteinExistence type="inferred from homology"/>
<dbReference type="SUPFAM" id="SSF53067">
    <property type="entry name" value="Actin-like ATPase domain"/>
    <property type="match status" value="1"/>
</dbReference>
<protein>
    <submittedName>
        <fullName evidence="4">Carbamoyltransferase C-terminal domain-containing protein</fullName>
    </submittedName>
</protein>
<dbReference type="InterPro" id="IPR051338">
    <property type="entry name" value="NodU/CmcH_Carbamoyltrnsfr"/>
</dbReference>
<keyword evidence="5" id="KW-1185">Reference proteome</keyword>
<accession>A0AAX3M771</accession>
<reference evidence="4 5" key="1">
    <citation type="submission" date="2023-02" db="EMBL/GenBank/DDBJ databases">
        <title>Genome sequence of Paenibacillus kyungheensis KACC 18744.</title>
        <authorList>
            <person name="Kim S."/>
            <person name="Heo J."/>
            <person name="Kwon S.-W."/>
        </authorList>
    </citation>
    <scope>NUCLEOTIDE SEQUENCE [LARGE SCALE GENOMIC DNA]</scope>
    <source>
        <strain evidence="4 5">KACC 18744</strain>
    </source>
</reference>
<dbReference type="PANTHER" id="PTHR34847">
    <property type="entry name" value="NODULATION PROTEIN U"/>
    <property type="match status" value="1"/>
</dbReference>